<comment type="caution">
    <text evidence="2">The sequence shown here is derived from an EMBL/GenBank/DDBJ whole genome shotgun (WGS) entry which is preliminary data.</text>
</comment>
<reference evidence="2 3" key="1">
    <citation type="journal article" date="2022" name="Nat. Plants">
        <title>Genomes of leafy and leafless Platanthera orchids illuminate the evolution of mycoheterotrophy.</title>
        <authorList>
            <person name="Li M.H."/>
            <person name="Liu K.W."/>
            <person name="Li Z."/>
            <person name="Lu H.C."/>
            <person name="Ye Q.L."/>
            <person name="Zhang D."/>
            <person name="Wang J.Y."/>
            <person name="Li Y.F."/>
            <person name="Zhong Z.M."/>
            <person name="Liu X."/>
            <person name="Yu X."/>
            <person name="Liu D.K."/>
            <person name="Tu X.D."/>
            <person name="Liu B."/>
            <person name="Hao Y."/>
            <person name="Liao X.Y."/>
            <person name="Jiang Y.T."/>
            <person name="Sun W.H."/>
            <person name="Chen J."/>
            <person name="Chen Y.Q."/>
            <person name="Ai Y."/>
            <person name="Zhai J.W."/>
            <person name="Wu S.S."/>
            <person name="Zhou Z."/>
            <person name="Hsiao Y.Y."/>
            <person name="Wu W.L."/>
            <person name="Chen Y.Y."/>
            <person name="Lin Y.F."/>
            <person name="Hsu J.L."/>
            <person name="Li C.Y."/>
            <person name="Wang Z.W."/>
            <person name="Zhao X."/>
            <person name="Zhong W.Y."/>
            <person name="Ma X.K."/>
            <person name="Ma L."/>
            <person name="Huang J."/>
            <person name="Chen G.Z."/>
            <person name="Huang M.Z."/>
            <person name="Huang L."/>
            <person name="Peng D.H."/>
            <person name="Luo Y.B."/>
            <person name="Zou S.Q."/>
            <person name="Chen S.P."/>
            <person name="Lan S."/>
            <person name="Tsai W.C."/>
            <person name="Van de Peer Y."/>
            <person name="Liu Z.J."/>
        </authorList>
    </citation>
    <scope>NUCLEOTIDE SEQUENCE [LARGE SCALE GENOMIC DNA]</scope>
    <source>
        <strain evidence="2">Lor287</strain>
    </source>
</reference>
<keyword evidence="3" id="KW-1185">Reference proteome</keyword>
<name>A0AAP0G5T8_9ASPA</name>
<feature type="signal peptide" evidence="1">
    <location>
        <begin position="1"/>
        <end position="27"/>
    </location>
</feature>
<evidence type="ECO:0000256" key="1">
    <source>
        <dbReference type="SAM" id="SignalP"/>
    </source>
</evidence>
<dbReference type="EMBL" id="JBBWWQ010000009">
    <property type="protein sequence ID" value="KAK8938786.1"/>
    <property type="molecule type" value="Genomic_DNA"/>
</dbReference>
<sequence>MEFSRRIMVGMLLLLLLLVLLPSTVMGFNVKLVTRIIPMDCNPQYCKVTCSYQLNGLACSLENSNCETFSKTCKCIFSNGLFGSKFNPRSCLIGAGSGIFDLYTF</sequence>
<accession>A0AAP0G5T8</accession>
<protein>
    <submittedName>
        <fullName evidence="2">Uncharacterized protein</fullName>
    </submittedName>
</protein>
<proteinExistence type="predicted"/>
<dbReference type="AlphaFoldDB" id="A0AAP0G5T8"/>
<evidence type="ECO:0000313" key="2">
    <source>
        <dbReference type="EMBL" id="KAK8938786.1"/>
    </source>
</evidence>
<feature type="chain" id="PRO_5042892682" evidence="1">
    <location>
        <begin position="28"/>
        <end position="105"/>
    </location>
</feature>
<organism evidence="2 3">
    <name type="scientific">Platanthera zijinensis</name>
    <dbReference type="NCBI Taxonomy" id="2320716"/>
    <lineage>
        <taxon>Eukaryota</taxon>
        <taxon>Viridiplantae</taxon>
        <taxon>Streptophyta</taxon>
        <taxon>Embryophyta</taxon>
        <taxon>Tracheophyta</taxon>
        <taxon>Spermatophyta</taxon>
        <taxon>Magnoliopsida</taxon>
        <taxon>Liliopsida</taxon>
        <taxon>Asparagales</taxon>
        <taxon>Orchidaceae</taxon>
        <taxon>Orchidoideae</taxon>
        <taxon>Orchideae</taxon>
        <taxon>Orchidinae</taxon>
        <taxon>Platanthera</taxon>
    </lineage>
</organism>
<dbReference type="Proteomes" id="UP001418222">
    <property type="component" value="Unassembled WGS sequence"/>
</dbReference>
<evidence type="ECO:0000313" key="3">
    <source>
        <dbReference type="Proteomes" id="UP001418222"/>
    </source>
</evidence>
<gene>
    <name evidence="2" type="ORF">KSP39_PZI011355</name>
</gene>
<keyword evidence="1" id="KW-0732">Signal</keyword>